<evidence type="ECO:0000256" key="3">
    <source>
        <dbReference type="ARBA" id="ARBA00022821"/>
    </source>
</evidence>
<dbReference type="SUPFAM" id="SSF52540">
    <property type="entry name" value="P-loop containing nucleoside triphosphate hydrolases"/>
    <property type="match status" value="1"/>
</dbReference>
<protein>
    <recommendedName>
        <fullName evidence="9">NB-ARC domain-containing protein</fullName>
    </recommendedName>
</protein>
<dbReference type="GO" id="GO:0051707">
    <property type="term" value="P:response to other organism"/>
    <property type="evidence" value="ECO:0007669"/>
    <property type="project" value="UniProtKB-ARBA"/>
</dbReference>
<evidence type="ECO:0008006" key="9">
    <source>
        <dbReference type="Google" id="ProtNLM"/>
    </source>
</evidence>
<evidence type="ECO:0000256" key="1">
    <source>
        <dbReference type="ARBA" id="ARBA00022614"/>
    </source>
</evidence>
<keyword evidence="1" id="KW-0433">Leucine-rich repeat</keyword>
<dbReference type="SUPFAM" id="SSF53474">
    <property type="entry name" value="alpha/beta-Hydrolases"/>
    <property type="match status" value="1"/>
</dbReference>
<comment type="caution">
    <text evidence="7">The sequence shown here is derived from an EMBL/GenBank/DDBJ whole genome shotgun (WGS) entry which is preliminary data.</text>
</comment>
<evidence type="ECO:0000256" key="4">
    <source>
        <dbReference type="SAM" id="MobiDB-lite"/>
    </source>
</evidence>
<dbReference type="Pfam" id="PF23598">
    <property type="entry name" value="LRR_14"/>
    <property type="match status" value="2"/>
</dbReference>
<dbReference type="PANTHER" id="PTHR11017:SF385">
    <property type="entry name" value="DISEASE RESISTANCE PROTEIN (TIR-NBS-LRR CLASS)-RELATED"/>
    <property type="match status" value="1"/>
</dbReference>
<evidence type="ECO:0000313" key="7">
    <source>
        <dbReference type="EMBL" id="KAL3675294.1"/>
    </source>
</evidence>
<dbReference type="Gene3D" id="1.10.8.430">
    <property type="entry name" value="Helical domain of apoptotic protease-activating factors"/>
    <property type="match status" value="1"/>
</dbReference>
<dbReference type="AlphaFoldDB" id="A0ABD3GBY0"/>
<dbReference type="PRINTS" id="PR00364">
    <property type="entry name" value="DISEASERSIST"/>
</dbReference>
<name>A0ABD3GBY0_9MARC</name>
<feature type="region of interest" description="Disordered" evidence="4">
    <location>
        <begin position="1"/>
        <end position="47"/>
    </location>
</feature>
<proteinExistence type="predicted"/>
<dbReference type="Gene3D" id="3.40.50.300">
    <property type="entry name" value="P-loop containing nucleotide triphosphate hydrolases"/>
    <property type="match status" value="1"/>
</dbReference>
<dbReference type="InterPro" id="IPR055414">
    <property type="entry name" value="LRR_R13L4/SHOC2-like"/>
</dbReference>
<accession>A0ABD3GBY0</accession>
<dbReference type="Gene3D" id="3.80.10.10">
    <property type="entry name" value="Ribonuclease Inhibitor"/>
    <property type="match status" value="2"/>
</dbReference>
<dbReference type="InterPro" id="IPR032675">
    <property type="entry name" value="LRR_dom_sf"/>
</dbReference>
<sequence length="1069" mass="120880">MESKKPELDEAFSSTYSVRDPEMGNIRPRHDGASSSRSHESESPEQDIERISDAFYTFYEVLIERIIAQPTDTGGRMDLYLIGENLVQEIGWAREYGDHRPVILVGHGFGGVVIKELCVYAQNKIEKSVGGHKMSILLESIRGFFFYATPHLGIQGIEPPAENEGALLRWMRTLNSQSARLHEAFSEMWRTRRYRWTIHGLGGTESKFGQQRLQVLEGSTRFGDSYITVSGDHFSMCRPSDRTSNKYQHLKNFIGEVERRVQLGRKPLLMVPEMTVGVDTLLAQILGKHIVDHNFVGFCGMGGVGKTTLSKLVFNKIYAKFEYCCFLEEIKNISGTKDEVKKKIWEKMRHHGVPVRSASGSFGGDEWYQVNGRSLLVVFDDVETADHVKLLKEIAYDNGVEDSRFILTSRDVSCLQDCGPEYEVHICMVDNLQYEDASKLFITYAFPGQQEPPEPFKLVVRQVVDGCGGLPLTLEVLGNYLKRKDIEKWEEIPVALRECDKVASLEEKVWSKLQLSYDRLPEGVKQMFLEIAAFFLFNYEFDADDAIMAWDSLFGNVHNRLQILEDRALVRSRHEKRGFDGKVQKRFYMHEHLRRMGQRIGRLEGRSVQFGHDELLAFKGNQELGKIVSQTIEPDYLAAVRGPTCTFCFMREFLPKLSAIQYMSLYGDLDCCRRCRNRECPLPSTLVLFSSQSAGGKYPDILISPGAGGNYPENREGTLTLTRWCRQVLFGLKKAGKSAISAGAWGNYQSRKGILSLSRCASLVKLDRYGCRKLDLGGMNELQSMRILKISYSEAIQNWPTTLRVLKHLERLELQHIREPFELPTTFGDITKLQHLSITDCKVRCVPSSLRSLTSLRYLEVTQIVDQQPVQNIIGSFRQLQVLYLGCWAAEKLPDTLGDLTGVERLDLSFPRGPGSGRLPEAIWQQSHLQSLSLWNVKKPATLPEALGNLRSLRKLGFQRCEFESLPEGLGHLSSLTGLTVTGSRDLKILPETIRDLSSLKSLNLSNLALHSLPEGLGCLSSLTGLTVTGNRDLKILPETIADLSSLTSLDLLGRFYILFQKAWVGYRV</sequence>
<dbReference type="EMBL" id="JBJQOH010000008">
    <property type="protein sequence ID" value="KAL3675294.1"/>
    <property type="molecule type" value="Genomic_DNA"/>
</dbReference>
<feature type="domain" description="NB-ARC" evidence="5">
    <location>
        <begin position="291"/>
        <end position="449"/>
    </location>
</feature>
<feature type="compositionally biased region" description="Basic and acidic residues" evidence="4">
    <location>
        <begin position="28"/>
        <end position="47"/>
    </location>
</feature>
<dbReference type="InterPro" id="IPR002182">
    <property type="entry name" value="NB-ARC"/>
</dbReference>
<keyword evidence="2" id="KW-0677">Repeat</keyword>
<feature type="domain" description="Disease resistance R13L4/SHOC-2-like LRR" evidence="6">
    <location>
        <begin position="946"/>
        <end position="1053"/>
    </location>
</feature>
<evidence type="ECO:0000259" key="5">
    <source>
        <dbReference type="Pfam" id="PF00931"/>
    </source>
</evidence>
<dbReference type="Proteomes" id="UP001633002">
    <property type="component" value="Unassembled WGS sequence"/>
</dbReference>
<dbReference type="InterPro" id="IPR044974">
    <property type="entry name" value="Disease_R_plants"/>
</dbReference>
<dbReference type="InterPro" id="IPR027417">
    <property type="entry name" value="P-loop_NTPase"/>
</dbReference>
<evidence type="ECO:0000313" key="8">
    <source>
        <dbReference type="Proteomes" id="UP001633002"/>
    </source>
</evidence>
<dbReference type="SMART" id="SM00369">
    <property type="entry name" value="LRR_TYP"/>
    <property type="match status" value="2"/>
</dbReference>
<gene>
    <name evidence="7" type="ORF">R1sor_025242</name>
</gene>
<evidence type="ECO:0000256" key="2">
    <source>
        <dbReference type="ARBA" id="ARBA00022737"/>
    </source>
</evidence>
<dbReference type="InterPro" id="IPR036388">
    <property type="entry name" value="WH-like_DNA-bd_sf"/>
</dbReference>
<dbReference type="Pfam" id="PF00931">
    <property type="entry name" value="NB-ARC"/>
    <property type="match status" value="1"/>
</dbReference>
<organism evidence="7 8">
    <name type="scientific">Riccia sorocarpa</name>
    <dbReference type="NCBI Taxonomy" id="122646"/>
    <lineage>
        <taxon>Eukaryota</taxon>
        <taxon>Viridiplantae</taxon>
        <taxon>Streptophyta</taxon>
        <taxon>Embryophyta</taxon>
        <taxon>Marchantiophyta</taxon>
        <taxon>Marchantiopsida</taxon>
        <taxon>Marchantiidae</taxon>
        <taxon>Marchantiales</taxon>
        <taxon>Ricciaceae</taxon>
        <taxon>Riccia</taxon>
    </lineage>
</organism>
<dbReference type="PANTHER" id="PTHR11017">
    <property type="entry name" value="LEUCINE-RICH REPEAT-CONTAINING PROTEIN"/>
    <property type="match status" value="1"/>
</dbReference>
<keyword evidence="8" id="KW-1185">Reference proteome</keyword>
<keyword evidence="3" id="KW-0611">Plant defense</keyword>
<dbReference type="InterPro" id="IPR029058">
    <property type="entry name" value="AB_hydrolase_fold"/>
</dbReference>
<dbReference type="Gene3D" id="1.10.10.10">
    <property type="entry name" value="Winged helix-like DNA-binding domain superfamily/Winged helix DNA-binding domain"/>
    <property type="match status" value="1"/>
</dbReference>
<dbReference type="InterPro" id="IPR003591">
    <property type="entry name" value="Leu-rich_rpt_typical-subtyp"/>
</dbReference>
<feature type="domain" description="Disease resistance R13L4/SHOC-2-like LRR" evidence="6">
    <location>
        <begin position="753"/>
        <end position="944"/>
    </location>
</feature>
<dbReference type="GO" id="GO:0006952">
    <property type="term" value="P:defense response"/>
    <property type="evidence" value="ECO:0007669"/>
    <property type="project" value="UniProtKB-KW"/>
</dbReference>
<evidence type="ECO:0000259" key="6">
    <source>
        <dbReference type="Pfam" id="PF23598"/>
    </source>
</evidence>
<dbReference type="InterPro" id="IPR042197">
    <property type="entry name" value="Apaf_helical"/>
</dbReference>
<dbReference type="SUPFAM" id="SSF52058">
    <property type="entry name" value="L domain-like"/>
    <property type="match status" value="1"/>
</dbReference>
<reference evidence="7 8" key="1">
    <citation type="submission" date="2024-09" db="EMBL/GenBank/DDBJ databases">
        <title>Chromosome-scale assembly of Riccia sorocarpa.</title>
        <authorList>
            <person name="Paukszto L."/>
        </authorList>
    </citation>
    <scope>NUCLEOTIDE SEQUENCE [LARGE SCALE GENOMIC DNA]</scope>
    <source>
        <strain evidence="7">LP-2024</strain>
        <tissue evidence="7">Aerial parts of the thallus</tissue>
    </source>
</reference>